<gene>
    <name evidence="2" type="ORF">CLV29_1904</name>
</gene>
<dbReference type="AlphaFoldDB" id="A0A4R7JC30"/>
<dbReference type="EMBL" id="SOAW01000001">
    <property type="protein sequence ID" value="TDT34247.1"/>
    <property type="molecule type" value="Genomic_DNA"/>
</dbReference>
<keyword evidence="3" id="KW-1185">Reference proteome</keyword>
<reference evidence="2 3" key="1">
    <citation type="submission" date="2019-03" db="EMBL/GenBank/DDBJ databases">
        <title>Genomic Encyclopedia of Archaeal and Bacterial Type Strains, Phase II (KMG-II): from individual species to whole genera.</title>
        <authorList>
            <person name="Goeker M."/>
        </authorList>
    </citation>
    <scope>NUCLEOTIDE SEQUENCE [LARGE SCALE GENOMIC DNA]</scope>
    <source>
        <strain evidence="2 3">DSM 24323</strain>
    </source>
</reference>
<name>A0A4R7JC30_9ACTN</name>
<protein>
    <submittedName>
        <fullName evidence="2">Uncharacterized protein</fullName>
    </submittedName>
</protein>
<organism evidence="2 3">
    <name type="scientific">Naumannella halotolerans</name>
    <dbReference type="NCBI Taxonomy" id="993414"/>
    <lineage>
        <taxon>Bacteria</taxon>
        <taxon>Bacillati</taxon>
        <taxon>Actinomycetota</taxon>
        <taxon>Actinomycetes</taxon>
        <taxon>Propionibacteriales</taxon>
        <taxon>Propionibacteriaceae</taxon>
        <taxon>Naumannella</taxon>
    </lineage>
</organism>
<sequence>MWSRILRPARAAFAENDGPRRPNREIWPRSGRICQRAVTFPRFPRAQADEAIREPRAPSSPGTKAEIRLRTTSPLAMSHQRIRDWVRLIRISTPGPGGVVQDPATARSAFAENDGPRHPNRRIWPGSGRICCRAVTIRGTPIRSTCRARNVTPSDQGISASGPGPGVSCGSSGPAPAALSGERRPTPLKPPIWGTDADESAGEPSLSTMQPRR</sequence>
<dbReference type="Proteomes" id="UP000295371">
    <property type="component" value="Unassembled WGS sequence"/>
</dbReference>
<evidence type="ECO:0000313" key="2">
    <source>
        <dbReference type="EMBL" id="TDT34247.1"/>
    </source>
</evidence>
<feature type="region of interest" description="Disordered" evidence="1">
    <location>
        <begin position="146"/>
        <end position="213"/>
    </location>
</feature>
<feature type="compositionally biased region" description="Low complexity" evidence="1">
    <location>
        <begin position="159"/>
        <end position="180"/>
    </location>
</feature>
<proteinExistence type="predicted"/>
<evidence type="ECO:0000313" key="3">
    <source>
        <dbReference type="Proteomes" id="UP000295371"/>
    </source>
</evidence>
<accession>A0A4R7JC30</accession>
<evidence type="ECO:0000256" key="1">
    <source>
        <dbReference type="SAM" id="MobiDB-lite"/>
    </source>
</evidence>
<comment type="caution">
    <text evidence="2">The sequence shown here is derived from an EMBL/GenBank/DDBJ whole genome shotgun (WGS) entry which is preliminary data.</text>
</comment>